<name>A0A369K7X7_HYPMA</name>
<protein>
    <submittedName>
        <fullName evidence="1">Uncharacterized protein</fullName>
    </submittedName>
</protein>
<evidence type="ECO:0000313" key="2">
    <source>
        <dbReference type="Proteomes" id="UP000076154"/>
    </source>
</evidence>
<sequence>MLTLADHATIQMEPVFLREEAITSKSVNNRSYEDLHLSEGHGIAVDLDLHASNLRRTLNMGVVVFGVLFTCSASCVPSVDNLCGTMPGFRGNQLASVSSQACFLDRCLLLIQSISTFADALFPDTRFNVLSSVSSQTDKRYTYTVHNRRSSLTSVPALILGQSPVEFADHTTNFLGT</sequence>
<evidence type="ECO:0000313" key="1">
    <source>
        <dbReference type="EMBL" id="RDB29570.1"/>
    </source>
</evidence>
<accession>A0A369K7X7</accession>
<reference evidence="1" key="1">
    <citation type="submission" date="2018-04" db="EMBL/GenBank/DDBJ databases">
        <title>Whole genome sequencing of Hypsizygus marmoreus.</title>
        <authorList>
            <person name="Choi I.-G."/>
            <person name="Min B."/>
            <person name="Kim J.-G."/>
            <person name="Kim S."/>
            <person name="Oh Y.-L."/>
            <person name="Kong W.-S."/>
            <person name="Park H."/>
            <person name="Jeong J."/>
            <person name="Song E.-S."/>
        </authorList>
    </citation>
    <scope>NUCLEOTIDE SEQUENCE [LARGE SCALE GENOMIC DNA]</scope>
    <source>
        <strain evidence="1">51987-8</strain>
    </source>
</reference>
<gene>
    <name evidence="1" type="ORF">Hypma_015026</name>
</gene>
<proteinExistence type="predicted"/>
<dbReference type="Proteomes" id="UP000076154">
    <property type="component" value="Unassembled WGS sequence"/>
</dbReference>
<keyword evidence="2" id="KW-1185">Reference proteome</keyword>
<comment type="caution">
    <text evidence="1">The sequence shown here is derived from an EMBL/GenBank/DDBJ whole genome shotgun (WGS) entry which is preliminary data.</text>
</comment>
<dbReference type="InParanoid" id="A0A369K7X7"/>
<organism evidence="1 2">
    <name type="scientific">Hypsizygus marmoreus</name>
    <name type="common">White beech mushroom</name>
    <name type="synonym">Agaricus marmoreus</name>
    <dbReference type="NCBI Taxonomy" id="39966"/>
    <lineage>
        <taxon>Eukaryota</taxon>
        <taxon>Fungi</taxon>
        <taxon>Dikarya</taxon>
        <taxon>Basidiomycota</taxon>
        <taxon>Agaricomycotina</taxon>
        <taxon>Agaricomycetes</taxon>
        <taxon>Agaricomycetidae</taxon>
        <taxon>Agaricales</taxon>
        <taxon>Tricholomatineae</taxon>
        <taxon>Lyophyllaceae</taxon>
        <taxon>Hypsizygus</taxon>
    </lineage>
</organism>
<dbReference type="AlphaFoldDB" id="A0A369K7X7"/>
<dbReference type="EMBL" id="LUEZ02000010">
    <property type="protein sequence ID" value="RDB29570.1"/>
    <property type="molecule type" value="Genomic_DNA"/>
</dbReference>